<evidence type="ECO:0000259" key="2">
    <source>
        <dbReference type="SMART" id="SM00382"/>
    </source>
</evidence>
<dbReference type="GO" id="GO:0005524">
    <property type="term" value="F:ATP binding"/>
    <property type="evidence" value="ECO:0007669"/>
    <property type="project" value="InterPro"/>
</dbReference>
<accession>A0A430M3J2</accession>
<evidence type="ECO:0000313" key="4">
    <source>
        <dbReference type="Proteomes" id="UP000287124"/>
    </source>
</evidence>
<dbReference type="InterPro" id="IPR003593">
    <property type="entry name" value="AAA+_ATPase"/>
</dbReference>
<dbReference type="SMART" id="SM00382">
    <property type="entry name" value="AAA"/>
    <property type="match status" value="1"/>
</dbReference>
<organism evidence="3 4">
    <name type="scientific">Fusarium euwallaceae</name>
    <dbReference type="NCBI Taxonomy" id="1147111"/>
    <lineage>
        <taxon>Eukaryota</taxon>
        <taxon>Fungi</taxon>
        <taxon>Dikarya</taxon>
        <taxon>Ascomycota</taxon>
        <taxon>Pezizomycotina</taxon>
        <taxon>Sordariomycetes</taxon>
        <taxon>Hypocreomycetidae</taxon>
        <taxon>Hypocreales</taxon>
        <taxon>Nectriaceae</taxon>
        <taxon>Fusarium</taxon>
        <taxon>Fusarium solani species complex</taxon>
    </lineage>
</organism>
<keyword evidence="4" id="KW-1185">Reference proteome</keyword>
<dbReference type="InterPro" id="IPR003959">
    <property type="entry name" value="ATPase_AAA_core"/>
</dbReference>
<dbReference type="InterPro" id="IPR054289">
    <property type="entry name" value="DUF7025"/>
</dbReference>
<dbReference type="Pfam" id="PF00004">
    <property type="entry name" value="AAA"/>
    <property type="match status" value="1"/>
</dbReference>
<dbReference type="InterPro" id="IPR027417">
    <property type="entry name" value="P-loop_NTPase"/>
</dbReference>
<gene>
    <name evidence="3" type="ORF">BHE90_002942</name>
</gene>
<evidence type="ECO:0000256" key="1">
    <source>
        <dbReference type="SAM" id="MobiDB-lite"/>
    </source>
</evidence>
<reference evidence="3 4" key="1">
    <citation type="submission" date="2017-06" db="EMBL/GenBank/DDBJ databases">
        <title>Comparative genomic analysis of Ambrosia Fusariam Clade fungi.</title>
        <authorList>
            <person name="Stajich J.E."/>
            <person name="Carrillo J."/>
            <person name="Kijimoto T."/>
            <person name="Eskalen A."/>
            <person name="O'Donnell K."/>
            <person name="Kasson M."/>
        </authorList>
    </citation>
    <scope>NUCLEOTIDE SEQUENCE [LARGE SCALE GENOMIC DNA]</scope>
    <source>
        <strain evidence="3 4">UCR1854</strain>
    </source>
</reference>
<dbReference type="EMBL" id="MIKF01000026">
    <property type="protein sequence ID" value="RTE82474.1"/>
    <property type="molecule type" value="Genomic_DNA"/>
</dbReference>
<name>A0A430M3J2_9HYPO</name>
<feature type="region of interest" description="Disordered" evidence="1">
    <location>
        <begin position="331"/>
        <end position="351"/>
    </location>
</feature>
<dbReference type="GO" id="GO:0016887">
    <property type="term" value="F:ATP hydrolysis activity"/>
    <property type="evidence" value="ECO:0007669"/>
    <property type="project" value="InterPro"/>
</dbReference>
<feature type="domain" description="AAA+ ATPase" evidence="2">
    <location>
        <begin position="445"/>
        <end position="572"/>
    </location>
</feature>
<evidence type="ECO:0000313" key="3">
    <source>
        <dbReference type="EMBL" id="RTE82474.1"/>
    </source>
</evidence>
<dbReference type="Pfam" id="PF22942">
    <property type="entry name" value="DUF7025"/>
    <property type="match status" value="1"/>
</dbReference>
<protein>
    <recommendedName>
        <fullName evidence="2">AAA+ ATPase domain-containing protein</fullName>
    </recommendedName>
</protein>
<comment type="caution">
    <text evidence="3">The sequence shown here is derived from an EMBL/GenBank/DDBJ whole genome shotgun (WGS) entry which is preliminary data.</text>
</comment>
<sequence length="651" mass="74031">MSDPTVPPVGSECSIKKLFNHSTPGLKPRWSDFQDPVLEERRVKELGQVHFVIHRFSSHVTEGGAVAWSTHSIEVKSQHLRGVLDGIFHDYPKWSPDESPYTFSPPFTPLVHRWENFLKAYDQEKDQRVKMEMLLLREEIEPLLVVNFSALQEAKSSGTIAFDNLWLLLAPGDMFLLVVDGQQCIAKLLNARLVEADDYDYDSSHGGREENPYWQLTLGQTDWNGSYCGLKRSEVVIQEFEESKSISTLPACPLRFVPCEVEKDLRQRIVSRGRKFESLRGFHVKDCEGGKVITIKDPYEREKEKVEPVRGRVIVDAFAFYHCQDGMPPTLLRGGNVTDDESESGDTEATSVVGDKAGNLTRHEDLSPLTDEQCLLAVPRVRGFDLETKKWCQFNIDDIRDPEWDNRPFDNLVLSDDKRELLVAFTAYNKSRESVFDDFVKRKGQGIVILLYGPPGVGKTLTAEAVAEKSKVPLYVMSAGELGRDPAELQDALRRALTCCQLWNAMLLLDEADVFMENRSSSNLQLNELVSIFLRQLEYYQGLLFLTTNRVSSIDPAFKSRLDLIMPYRELDWTARRKVWTNFISGLPQGAADLSEDDYDELAKKDMNGRDIKNVIKTGLILAGRDVPLTMRQLEIMLKLREEVAILDNQS</sequence>
<dbReference type="PANTHER" id="PTHR46411:SF3">
    <property type="entry name" value="AAA+ ATPASE DOMAIN-CONTAINING PROTEIN"/>
    <property type="match status" value="1"/>
</dbReference>
<dbReference type="PANTHER" id="PTHR46411">
    <property type="entry name" value="FAMILY ATPASE, PUTATIVE-RELATED"/>
    <property type="match status" value="1"/>
</dbReference>
<dbReference type="AlphaFoldDB" id="A0A430M3J2"/>
<dbReference type="SUPFAM" id="SSF52540">
    <property type="entry name" value="P-loop containing nucleoside triphosphate hydrolases"/>
    <property type="match status" value="1"/>
</dbReference>
<dbReference type="Gene3D" id="3.40.50.300">
    <property type="entry name" value="P-loop containing nucleotide triphosphate hydrolases"/>
    <property type="match status" value="1"/>
</dbReference>
<dbReference type="Proteomes" id="UP000287124">
    <property type="component" value="Unassembled WGS sequence"/>
</dbReference>
<proteinExistence type="predicted"/>
<dbReference type="CDD" id="cd19481">
    <property type="entry name" value="RecA-like_protease"/>
    <property type="match status" value="1"/>
</dbReference>